<dbReference type="InterPro" id="IPR056510">
    <property type="entry name" value="WapI"/>
</dbReference>
<name>A0A645HA43_9ZZZZ</name>
<protein>
    <submittedName>
        <fullName evidence="1">Uncharacterized protein</fullName>
    </submittedName>
</protein>
<dbReference type="Pfam" id="PF24716">
    <property type="entry name" value="WapI"/>
    <property type="match status" value="1"/>
</dbReference>
<proteinExistence type="predicted"/>
<dbReference type="AlphaFoldDB" id="A0A645HA43"/>
<evidence type="ECO:0000313" key="1">
    <source>
        <dbReference type="EMBL" id="MPN35396.1"/>
    </source>
</evidence>
<comment type="caution">
    <text evidence="1">The sequence shown here is derived from an EMBL/GenBank/DDBJ whole genome shotgun (WGS) entry which is preliminary data.</text>
</comment>
<dbReference type="EMBL" id="VSSQ01088947">
    <property type="protein sequence ID" value="MPN35396.1"/>
    <property type="molecule type" value="Genomic_DNA"/>
</dbReference>
<reference evidence="1" key="1">
    <citation type="submission" date="2019-08" db="EMBL/GenBank/DDBJ databases">
        <authorList>
            <person name="Kucharzyk K."/>
            <person name="Murdoch R.W."/>
            <person name="Higgins S."/>
            <person name="Loffler F."/>
        </authorList>
    </citation>
    <scope>NUCLEOTIDE SEQUENCE</scope>
</reference>
<sequence length="143" mass="16456">MKKYSIATGNPHEQLIISNIRVSYDDFNNGNPYNTSFSVKVISGDFAGTAEFEYNIKDFISFIKEIRELYNFKLNKVELYDIGYGSNIQFYLDKTGHIKILGTIYGDSMEHSLTFTFPTDQTAIEAFSTSLYKDFITENTYKL</sequence>
<accession>A0A645HA43</accession>
<organism evidence="1">
    <name type="scientific">bioreactor metagenome</name>
    <dbReference type="NCBI Taxonomy" id="1076179"/>
    <lineage>
        <taxon>unclassified sequences</taxon>
        <taxon>metagenomes</taxon>
        <taxon>ecological metagenomes</taxon>
    </lineage>
</organism>
<gene>
    <name evidence="1" type="ORF">SDC9_182894</name>
</gene>